<keyword evidence="1" id="KW-0812">Transmembrane</keyword>
<proteinExistence type="predicted"/>
<keyword evidence="3" id="KW-1185">Reference proteome</keyword>
<feature type="transmembrane region" description="Helical" evidence="1">
    <location>
        <begin position="117"/>
        <end position="139"/>
    </location>
</feature>
<protein>
    <submittedName>
        <fullName evidence="2">Uncharacterized protein</fullName>
    </submittedName>
</protein>
<accession>A0A9D4BXU4</accession>
<organism evidence="2 3">
    <name type="scientific">Dreissena polymorpha</name>
    <name type="common">Zebra mussel</name>
    <name type="synonym">Mytilus polymorpha</name>
    <dbReference type="NCBI Taxonomy" id="45954"/>
    <lineage>
        <taxon>Eukaryota</taxon>
        <taxon>Metazoa</taxon>
        <taxon>Spiralia</taxon>
        <taxon>Lophotrochozoa</taxon>
        <taxon>Mollusca</taxon>
        <taxon>Bivalvia</taxon>
        <taxon>Autobranchia</taxon>
        <taxon>Heteroconchia</taxon>
        <taxon>Euheterodonta</taxon>
        <taxon>Imparidentia</taxon>
        <taxon>Neoheterodontei</taxon>
        <taxon>Myida</taxon>
        <taxon>Dreissenoidea</taxon>
        <taxon>Dreissenidae</taxon>
        <taxon>Dreissena</taxon>
    </lineage>
</organism>
<reference evidence="2" key="1">
    <citation type="journal article" date="2019" name="bioRxiv">
        <title>The Genome of the Zebra Mussel, Dreissena polymorpha: A Resource for Invasive Species Research.</title>
        <authorList>
            <person name="McCartney M.A."/>
            <person name="Auch B."/>
            <person name="Kono T."/>
            <person name="Mallez S."/>
            <person name="Zhang Y."/>
            <person name="Obille A."/>
            <person name="Becker A."/>
            <person name="Abrahante J.E."/>
            <person name="Garbe J."/>
            <person name="Badalamenti J.P."/>
            <person name="Herman A."/>
            <person name="Mangelson H."/>
            <person name="Liachko I."/>
            <person name="Sullivan S."/>
            <person name="Sone E.D."/>
            <person name="Koren S."/>
            <person name="Silverstein K.A.T."/>
            <person name="Beckman K.B."/>
            <person name="Gohl D.M."/>
        </authorList>
    </citation>
    <scope>NUCLEOTIDE SEQUENCE</scope>
    <source>
        <strain evidence="2">Duluth1</strain>
        <tissue evidence="2">Whole animal</tissue>
    </source>
</reference>
<reference evidence="2" key="2">
    <citation type="submission" date="2020-11" db="EMBL/GenBank/DDBJ databases">
        <authorList>
            <person name="McCartney M.A."/>
            <person name="Auch B."/>
            <person name="Kono T."/>
            <person name="Mallez S."/>
            <person name="Becker A."/>
            <person name="Gohl D.M."/>
            <person name="Silverstein K.A.T."/>
            <person name="Koren S."/>
            <person name="Bechman K.B."/>
            <person name="Herman A."/>
            <person name="Abrahante J.E."/>
            <person name="Garbe J."/>
        </authorList>
    </citation>
    <scope>NUCLEOTIDE SEQUENCE</scope>
    <source>
        <strain evidence="2">Duluth1</strain>
        <tissue evidence="2">Whole animal</tissue>
    </source>
</reference>
<dbReference type="AlphaFoldDB" id="A0A9D4BXU4"/>
<gene>
    <name evidence="2" type="ORF">DPMN_072748</name>
</gene>
<dbReference type="Proteomes" id="UP000828390">
    <property type="component" value="Unassembled WGS sequence"/>
</dbReference>
<comment type="caution">
    <text evidence="2">The sequence shown here is derived from an EMBL/GenBank/DDBJ whole genome shotgun (WGS) entry which is preliminary data.</text>
</comment>
<dbReference type="EMBL" id="JAIWYP010000014">
    <property type="protein sequence ID" value="KAH3712986.1"/>
    <property type="molecule type" value="Genomic_DNA"/>
</dbReference>
<sequence>MKFFRSNQRSVECREKLIKLKANALSVSTTDITTTLEDSVQSANQALEVLKIPNSLDAETETTVTNLLNLTDNLQSICTSVKTEIEKKIDMGKRDTETVYVECGPARPRLTFNSGEINIHFVLYILCFTAVYVSLYNYIFLYRPARSILRTPYIILHEIELRQIEHTA</sequence>
<name>A0A9D4BXU4_DREPO</name>
<evidence type="ECO:0000256" key="1">
    <source>
        <dbReference type="SAM" id="Phobius"/>
    </source>
</evidence>
<evidence type="ECO:0000313" key="3">
    <source>
        <dbReference type="Proteomes" id="UP000828390"/>
    </source>
</evidence>
<evidence type="ECO:0000313" key="2">
    <source>
        <dbReference type="EMBL" id="KAH3712986.1"/>
    </source>
</evidence>
<keyword evidence="1" id="KW-1133">Transmembrane helix</keyword>
<keyword evidence="1" id="KW-0472">Membrane</keyword>